<dbReference type="EMBL" id="SHLC01000001">
    <property type="protein sequence ID" value="RZU63952.1"/>
    <property type="molecule type" value="Genomic_DNA"/>
</dbReference>
<dbReference type="PANTHER" id="PTHR44196">
    <property type="entry name" value="DEHYDROGENASE/REDUCTASE SDR FAMILY MEMBER 7B"/>
    <property type="match status" value="1"/>
</dbReference>
<reference evidence="3 4" key="1">
    <citation type="submission" date="2019-02" db="EMBL/GenBank/DDBJ databases">
        <title>Sequencing the genomes of 1000 actinobacteria strains.</title>
        <authorList>
            <person name="Klenk H.-P."/>
        </authorList>
    </citation>
    <scope>NUCLEOTIDE SEQUENCE [LARGE SCALE GENOMIC DNA]</scope>
    <source>
        <strain evidence="3 4">DSM 18319</strain>
    </source>
</reference>
<evidence type="ECO:0000313" key="4">
    <source>
        <dbReference type="Proteomes" id="UP000291483"/>
    </source>
</evidence>
<dbReference type="RefSeq" id="WP_130504545.1">
    <property type="nucleotide sequence ID" value="NZ_SHLC01000001.1"/>
</dbReference>
<dbReference type="Gene3D" id="3.40.50.720">
    <property type="entry name" value="NAD(P)-binding Rossmann-like Domain"/>
    <property type="match status" value="1"/>
</dbReference>
<dbReference type="GO" id="GO:0016491">
    <property type="term" value="F:oxidoreductase activity"/>
    <property type="evidence" value="ECO:0007669"/>
    <property type="project" value="UniProtKB-KW"/>
</dbReference>
<dbReference type="PANTHER" id="PTHR44196:SF1">
    <property type="entry name" value="DEHYDROGENASE_REDUCTASE SDR FAMILY MEMBER 7B"/>
    <property type="match status" value="1"/>
</dbReference>
<dbReference type="PROSITE" id="PS00061">
    <property type="entry name" value="ADH_SHORT"/>
    <property type="match status" value="1"/>
</dbReference>
<evidence type="ECO:0000313" key="3">
    <source>
        <dbReference type="EMBL" id="RZU63952.1"/>
    </source>
</evidence>
<keyword evidence="4" id="KW-1185">Reference proteome</keyword>
<dbReference type="Proteomes" id="UP000291483">
    <property type="component" value="Unassembled WGS sequence"/>
</dbReference>
<comment type="caution">
    <text evidence="3">The sequence shown here is derived from an EMBL/GenBank/DDBJ whole genome shotgun (WGS) entry which is preliminary data.</text>
</comment>
<dbReference type="Pfam" id="PF00106">
    <property type="entry name" value="adh_short"/>
    <property type="match status" value="1"/>
</dbReference>
<evidence type="ECO:0000256" key="2">
    <source>
        <dbReference type="ARBA" id="ARBA00023002"/>
    </source>
</evidence>
<proteinExistence type="inferred from homology"/>
<protein>
    <submittedName>
        <fullName evidence="3">NADP-dependent 3-hydroxy acid dehydrogenase YdfG</fullName>
    </submittedName>
</protein>
<dbReference type="InterPro" id="IPR020904">
    <property type="entry name" value="Sc_DH/Rdtase_CS"/>
</dbReference>
<evidence type="ECO:0000256" key="1">
    <source>
        <dbReference type="ARBA" id="ARBA00006484"/>
    </source>
</evidence>
<gene>
    <name evidence="3" type="ORF">EV379_0241</name>
</gene>
<dbReference type="AlphaFoldDB" id="A0A4Q8AHS7"/>
<keyword evidence="2" id="KW-0560">Oxidoreductase</keyword>
<dbReference type="GO" id="GO:0016020">
    <property type="term" value="C:membrane"/>
    <property type="evidence" value="ECO:0007669"/>
    <property type="project" value="TreeGrafter"/>
</dbReference>
<dbReference type="InterPro" id="IPR036291">
    <property type="entry name" value="NAD(P)-bd_dom_sf"/>
</dbReference>
<accession>A0A4Q8AHS7</accession>
<name>A0A4Q8AHS7_9MICO</name>
<sequence length="244" mass="24910">MPTAATADGPTQHSAAGRPVAVVTGATGGMGTAIVAELSSTHDVVALGRSSAALDALAATTGCRTQLLELTDFAAFASVATALPRVDVLVHAAAIAPRLAVAAASVDDWELVLRSNVIAPAELTRVLLPQLRAAEGTVVFIGSGAGTRAIPGSAVYTASKHALKAIADVLRIDEASTRLRVATVAPGQTDTPLLRSGNASAGEPYEPEKYIRPSSVADAVRFVVDAPADVHITDIAVRPRRELA</sequence>
<dbReference type="SUPFAM" id="SSF51735">
    <property type="entry name" value="NAD(P)-binding Rossmann-fold domains"/>
    <property type="match status" value="1"/>
</dbReference>
<dbReference type="PRINTS" id="PR00081">
    <property type="entry name" value="GDHRDH"/>
</dbReference>
<comment type="similarity">
    <text evidence="1">Belongs to the short-chain dehydrogenases/reductases (SDR) family.</text>
</comment>
<organism evidence="3 4">
    <name type="scientific">Microterricola gilva</name>
    <dbReference type="NCBI Taxonomy" id="393267"/>
    <lineage>
        <taxon>Bacteria</taxon>
        <taxon>Bacillati</taxon>
        <taxon>Actinomycetota</taxon>
        <taxon>Actinomycetes</taxon>
        <taxon>Micrococcales</taxon>
        <taxon>Microbacteriaceae</taxon>
        <taxon>Microterricola</taxon>
    </lineage>
</organism>
<dbReference type="NCBIfam" id="NF006073">
    <property type="entry name" value="PRK08219.1"/>
    <property type="match status" value="1"/>
</dbReference>
<dbReference type="InterPro" id="IPR002347">
    <property type="entry name" value="SDR_fam"/>
</dbReference>
<dbReference type="OrthoDB" id="158573at2"/>